<dbReference type="AlphaFoldDB" id="A0A4R3ML28"/>
<dbReference type="RefSeq" id="WP_132251026.1">
    <property type="nucleotide sequence ID" value="NZ_SMAL01000003.1"/>
</dbReference>
<dbReference type="EMBL" id="SMAL01000003">
    <property type="protein sequence ID" value="TCT15382.1"/>
    <property type="molecule type" value="Genomic_DNA"/>
</dbReference>
<dbReference type="InterPro" id="IPR019268">
    <property type="entry name" value="DUF2278"/>
</dbReference>
<organism evidence="1 2">
    <name type="scientific">Natranaerovirga pectinivora</name>
    <dbReference type="NCBI Taxonomy" id="682400"/>
    <lineage>
        <taxon>Bacteria</taxon>
        <taxon>Bacillati</taxon>
        <taxon>Bacillota</taxon>
        <taxon>Clostridia</taxon>
        <taxon>Lachnospirales</taxon>
        <taxon>Natranaerovirgaceae</taxon>
        <taxon>Natranaerovirga</taxon>
    </lineage>
</organism>
<evidence type="ECO:0000313" key="2">
    <source>
        <dbReference type="Proteomes" id="UP000294902"/>
    </source>
</evidence>
<dbReference type="OrthoDB" id="291334at2"/>
<keyword evidence="2" id="KW-1185">Reference proteome</keyword>
<evidence type="ECO:0000313" key="1">
    <source>
        <dbReference type="EMBL" id="TCT15382.1"/>
    </source>
</evidence>
<name>A0A4R3ML28_9FIRM</name>
<proteinExistence type="predicted"/>
<protein>
    <submittedName>
        <fullName evidence="1">Uncharacterized protein YukJ</fullName>
    </submittedName>
</protein>
<sequence length="228" mass="26392">MPINYGVFKGVPLEPIKLGKDERHLEICALNLKGNEKYFRTSINIKSYGFPSEVLYYVEDNFTSPHISSLPQLPFGYTEINQENRKFALDYVRGRLFTPSLMKPLPNIEPGPDNDLNEKLSQVLNEAIKRKGILYAFGERWGPIDRPDEYFKFLPSNGIHNIHMNQGSVEPWRKDNGIWQDGGLLIHFEEQRRWVGIFLAFQSQSWCTDDEGHDTVYCSHNQNGNIKK</sequence>
<reference evidence="1 2" key="1">
    <citation type="submission" date="2019-03" db="EMBL/GenBank/DDBJ databases">
        <title>Genomic Encyclopedia of Type Strains, Phase IV (KMG-IV): sequencing the most valuable type-strain genomes for metagenomic binning, comparative biology and taxonomic classification.</title>
        <authorList>
            <person name="Goeker M."/>
        </authorList>
    </citation>
    <scope>NUCLEOTIDE SEQUENCE [LARGE SCALE GENOMIC DNA]</scope>
    <source>
        <strain evidence="1 2">DSM 24629</strain>
    </source>
</reference>
<dbReference type="Proteomes" id="UP000294902">
    <property type="component" value="Unassembled WGS sequence"/>
</dbReference>
<comment type="caution">
    <text evidence="1">The sequence shown here is derived from an EMBL/GenBank/DDBJ whole genome shotgun (WGS) entry which is preliminary data.</text>
</comment>
<dbReference type="Pfam" id="PF10042">
    <property type="entry name" value="DUF2278"/>
    <property type="match status" value="1"/>
</dbReference>
<accession>A0A4R3ML28</accession>
<gene>
    <name evidence="1" type="ORF">EDC18_10387</name>
</gene>